<dbReference type="PANTHER" id="PTHR42748">
    <property type="entry name" value="NITROGEN METABOLITE REPRESSION PROTEIN NMRA FAMILY MEMBER"/>
    <property type="match status" value="1"/>
</dbReference>
<name>A0ABR1GV65_9HYPO</name>
<keyword evidence="5" id="KW-1185">Reference proteome</keyword>
<comment type="caution">
    <text evidence="4">The sequence shown here is derived from an EMBL/GenBank/DDBJ whole genome shotgun (WGS) entry which is preliminary data.</text>
</comment>
<dbReference type="EMBL" id="JAZAVJ010000158">
    <property type="protein sequence ID" value="KAK7409239.1"/>
    <property type="molecule type" value="Genomic_DNA"/>
</dbReference>
<accession>A0ABR1GV65</accession>
<dbReference type="Gene3D" id="3.90.25.10">
    <property type="entry name" value="UDP-galactose 4-epimerase, domain 1"/>
    <property type="match status" value="1"/>
</dbReference>
<sequence length="305" mass="32988">MSKLITVFGATGVQGGSVIRAILNDATLSKEFKIRGVTRDTSKPAARELEAKGVEIVSADISSAEQVAPAVKDAHTVFLITNFWEKMSEDIEVAQGKAVTDASKAAGVKHLIFSSLLNTTEASDGRLPNISHFVGKSRIEQYIRDSGVPATFVLPGLYMSNMFTMIQKGDEGAYALAFPVSGEKAQVPLFDAASDTGKFVKAAIQNCPSYLGKRIYAATEYYTPARIAHEFSEVIGGPASFVQIPAETFKSFLPAPIAQEMLENILLLEDPGYYAGADLTESLALLDEAPTSWKSFAARYKEKWL</sequence>
<evidence type="ECO:0000259" key="3">
    <source>
        <dbReference type="Pfam" id="PF05368"/>
    </source>
</evidence>
<dbReference type="InterPro" id="IPR051164">
    <property type="entry name" value="NmrA-like_oxidored"/>
</dbReference>
<organism evidence="4 5">
    <name type="scientific">Neonectria punicea</name>
    <dbReference type="NCBI Taxonomy" id="979145"/>
    <lineage>
        <taxon>Eukaryota</taxon>
        <taxon>Fungi</taxon>
        <taxon>Dikarya</taxon>
        <taxon>Ascomycota</taxon>
        <taxon>Pezizomycotina</taxon>
        <taxon>Sordariomycetes</taxon>
        <taxon>Hypocreomycetidae</taxon>
        <taxon>Hypocreales</taxon>
        <taxon>Nectriaceae</taxon>
        <taxon>Neonectria</taxon>
    </lineage>
</organism>
<proteinExistence type="inferred from homology"/>
<evidence type="ECO:0000256" key="2">
    <source>
        <dbReference type="ARBA" id="ARBA00022857"/>
    </source>
</evidence>
<reference evidence="4 5" key="1">
    <citation type="journal article" date="2025" name="Microbiol. Resour. Announc.">
        <title>Draft genome sequences for Neonectria magnoliae and Neonectria punicea, canker pathogens of Liriodendron tulipifera and Acer saccharum in West Virginia.</title>
        <authorList>
            <person name="Petronek H.M."/>
            <person name="Kasson M.T."/>
            <person name="Metheny A.M."/>
            <person name="Stauder C.M."/>
            <person name="Lovett B."/>
            <person name="Lynch S.C."/>
            <person name="Garnas J.R."/>
            <person name="Kasson L.R."/>
            <person name="Stajich J.E."/>
        </authorList>
    </citation>
    <scope>NUCLEOTIDE SEQUENCE [LARGE SCALE GENOMIC DNA]</scope>
    <source>
        <strain evidence="4 5">NRRL 64653</strain>
    </source>
</reference>
<dbReference type="Pfam" id="PF05368">
    <property type="entry name" value="NmrA"/>
    <property type="match status" value="1"/>
</dbReference>
<comment type="similarity">
    <text evidence="1">Belongs to the NmrA-type oxidoreductase family.</text>
</comment>
<dbReference type="Proteomes" id="UP001498476">
    <property type="component" value="Unassembled WGS sequence"/>
</dbReference>
<protein>
    <recommendedName>
        <fullName evidence="3">NmrA-like domain-containing protein</fullName>
    </recommendedName>
</protein>
<dbReference type="InterPro" id="IPR036291">
    <property type="entry name" value="NAD(P)-bd_dom_sf"/>
</dbReference>
<evidence type="ECO:0000313" key="4">
    <source>
        <dbReference type="EMBL" id="KAK7409239.1"/>
    </source>
</evidence>
<gene>
    <name evidence="4" type="ORF">QQX98_008615</name>
</gene>
<dbReference type="Gene3D" id="3.40.50.720">
    <property type="entry name" value="NAD(P)-binding Rossmann-like Domain"/>
    <property type="match status" value="1"/>
</dbReference>
<dbReference type="InterPro" id="IPR008030">
    <property type="entry name" value="NmrA-like"/>
</dbReference>
<dbReference type="SUPFAM" id="SSF51735">
    <property type="entry name" value="NAD(P)-binding Rossmann-fold domains"/>
    <property type="match status" value="1"/>
</dbReference>
<dbReference type="PANTHER" id="PTHR42748:SF31">
    <property type="entry name" value="NMRA-LIKE DOMAIN-CONTAINING PROTEIN-RELATED"/>
    <property type="match status" value="1"/>
</dbReference>
<dbReference type="CDD" id="cd05251">
    <property type="entry name" value="NmrA_like_SDR_a"/>
    <property type="match status" value="1"/>
</dbReference>
<evidence type="ECO:0000256" key="1">
    <source>
        <dbReference type="ARBA" id="ARBA00006328"/>
    </source>
</evidence>
<feature type="domain" description="NmrA-like" evidence="3">
    <location>
        <begin position="1"/>
        <end position="280"/>
    </location>
</feature>
<evidence type="ECO:0000313" key="5">
    <source>
        <dbReference type="Proteomes" id="UP001498476"/>
    </source>
</evidence>
<keyword evidence="2" id="KW-0521">NADP</keyword>